<dbReference type="PANTHER" id="PTHR45033">
    <property type="match status" value="1"/>
</dbReference>
<evidence type="ECO:0000313" key="2">
    <source>
        <dbReference type="EMBL" id="MBB6511284.1"/>
    </source>
</evidence>
<proteinExistence type="predicted"/>
<dbReference type="SMART" id="SM00829">
    <property type="entry name" value="PKS_ER"/>
    <property type="match status" value="1"/>
</dbReference>
<dbReference type="Gene3D" id="3.40.50.720">
    <property type="entry name" value="NAD(P)-binding Rossmann-like Domain"/>
    <property type="match status" value="1"/>
</dbReference>
<comment type="caution">
    <text evidence="2">The sequence shown here is derived from an EMBL/GenBank/DDBJ whole genome shotgun (WGS) entry which is preliminary data.</text>
</comment>
<dbReference type="EMBL" id="JACHON010000001">
    <property type="protein sequence ID" value="MBB6511284.1"/>
    <property type="molecule type" value="Genomic_DNA"/>
</dbReference>
<sequence length="328" mass="36447">MKAYVLKDEAYQFDNVMNKTVGKNELVVQLKTAGLNHRDLKLVERVPSTGKKFILGSDGAGIVKEVGEGVEDFQVGDEVMINPGLNWYNQSEAPPNEFEIVGVPFNGTFAEEIVMPADFVAKKPAYLSWEEAGVLSLSALTGFRALFTQGEIQPGETLFIPGVGSGVNSFIIKMAKAIGARVITTSRSEEKLTEAQTLLGFDRGILTNSEWSEELQNETIDLVIESVGGLTFNRSLSVLRKGGTMVMFGSSTEDETTINLREFFYGQYTLKGSTMGSREEYLALLQFMEKHQIKPLMDKVYSFEELDEAFDYLKEQKQLGKIAIQIQK</sequence>
<dbReference type="RefSeq" id="WP_184243353.1">
    <property type="nucleotide sequence ID" value="NZ_BAAACU010000020.1"/>
</dbReference>
<dbReference type="Pfam" id="PF08240">
    <property type="entry name" value="ADH_N"/>
    <property type="match status" value="1"/>
</dbReference>
<name>A0A841RJY6_9BACI</name>
<gene>
    <name evidence="2" type="ORF">GGQ92_000051</name>
</gene>
<feature type="domain" description="Enoyl reductase (ER)" evidence="1">
    <location>
        <begin position="7"/>
        <end position="324"/>
    </location>
</feature>
<dbReference type="AlphaFoldDB" id="A0A841RJY6"/>
<dbReference type="GO" id="GO:0016491">
    <property type="term" value="F:oxidoreductase activity"/>
    <property type="evidence" value="ECO:0007669"/>
    <property type="project" value="InterPro"/>
</dbReference>
<dbReference type="SUPFAM" id="SSF51735">
    <property type="entry name" value="NAD(P)-binding Rossmann-fold domains"/>
    <property type="match status" value="1"/>
</dbReference>
<dbReference type="PANTHER" id="PTHR45033:SF3">
    <property type="entry name" value="DEHYDROGENASE, PUTATIVE (AFU_ORTHOLOGUE AFUA_2G13270)-RELATED"/>
    <property type="match status" value="1"/>
</dbReference>
<evidence type="ECO:0000313" key="3">
    <source>
        <dbReference type="Proteomes" id="UP000572212"/>
    </source>
</evidence>
<dbReference type="InterPro" id="IPR020843">
    <property type="entry name" value="ER"/>
</dbReference>
<dbReference type="InterPro" id="IPR013149">
    <property type="entry name" value="ADH-like_C"/>
</dbReference>
<evidence type="ECO:0000259" key="1">
    <source>
        <dbReference type="SMART" id="SM00829"/>
    </source>
</evidence>
<dbReference type="InterPro" id="IPR011032">
    <property type="entry name" value="GroES-like_sf"/>
</dbReference>
<reference evidence="2 3" key="1">
    <citation type="submission" date="2020-08" db="EMBL/GenBank/DDBJ databases">
        <title>Genomic Encyclopedia of Type Strains, Phase IV (KMG-IV): sequencing the most valuable type-strain genomes for metagenomic binning, comparative biology and taxonomic classification.</title>
        <authorList>
            <person name="Goeker M."/>
        </authorList>
    </citation>
    <scope>NUCLEOTIDE SEQUENCE [LARGE SCALE GENOMIC DNA]</scope>
    <source>
        <strain evidence="2 3">DSM 11805</strain>
    </source>
</reference>
<dbReference type="Pfam" id="PF00107">
    <property type="entry name" value="ADH_zinc_N"/>
    <property type="match status" value="1"/>
</dbReference>
<dbReference type="InterPro" id="IPR036291">
    <property type="entry name" value="NAD(P)-bd_dom_sf"/>
</dbReference>
<dbReference type="Proteomes" id="UP000572212">
    <property type="component" value="Unassembled WGS sequence"/>
</dbReference>
<organism evidence="2 3">
    <name type="scientific">Gracilibacillus halotolerans</name>
    <dbReference type="NCBI Taxonomy" id="74386"/>
    <lineage>
        <taxon>Bacteria</taxon>
        <taxon>Bacillati</taxon>
        <taxon>Bacillota</taxon>
        <taxon>Bacilli</taxon>
        <taxon>Bacillales</taxon>
        <taxon>Bacillaceae</taxon>
        <taxon>Gracilibacillus</taxon>
    </lineage>
</organism>
<dbReference type="Gene3D" id="3.90.180.10">
    <property type="entry name" value="Medium-chain alcohol dehydrogenases, catalytic domain"/>
    <property type="match status" value="1"/>
</dbReference>
<accession>A0A841RJY6</accession>
<protein>
    <submittedName>
        <fullName evidence="2">Zinc-binding alcohol dehydrogenase/oxidoreductase</fullName>
    </submittedName>
</protein>
<keyword evidence="3" id="KW-1185">Reference proteome</keyword>
<dbReference type="InterPro" id="IPR013154">
    <property type="entry name" value="ADH-like_N"/>
</dbReference>
<dbReference type="SUPFAM" id="SSF50129">
    <property type="entry name" value="GroES-like"/>
    <property type="match status" value="1"/>
</dbReference>
<dbReference type="InterPro" id="IPR052711">
    <property type="entry name" value="Zinc_ADH-like"/>
</dbReference>